<name>A0A6C7EEQ4_ILUCY</name>
<dbReference type="PANTHER" id="PTHR42850">
    <property type="entry name" value="METALLOPHOSPHOESTERASE"/>
    <property type="match status" value="1"/>
</dbReference>
<dbReference type="InterPro" id="IPR050126">
    <property type="entry name" value="Ap4A_hydrolase"/>
</dbReference>
<dbReference type="PANTHER" id="PTHR42850:SF7">
    <property type="entry name" value="BIS(5'-NUCLEOSYL)-TETRAPHOSPHATASE PRPE [ASYMMETRICAL]"/>
    <property type="match status" value="1"/>
</dbReference>
<organism evidence="2 3">
    <name type="scientific">Ilumatobacter coccineus (strain NBRC 103263 / KCTC 29153 / YM16-304)</name>
    <dbReference type="NCBI Taxonomy" id="1313172"/>
    <lineage>
        <taxon>Bacteria</taxon>
        <taxon>Bacillati</taxon>
        <taxon>Actinomycetota</taxon>
        <taxon>Acidimicrobiia</taxon>
        <taxon>Acidimicrobiales</taxon>
        <taxon>Ilumatobacteraceae</taxon>
        <taxon>Ilumatobacter</taxon>
    </lineage>
</organism>
<dbReference type="SUPFAM" id="SSF56300">
    <property type="entry name" value="Metallo-dependent phosphatases"/>
    <property type="match status" value="1"/>
</dbReference>
<feature type="domain" description="Calcineurin-like phosphoesterase" evidence="1">
    <location>
        <begin position="6"/>
        <end position="133"/>
    </location>
</feature>
<dbReference type="InterPro" id="IPR004843">
    <property type="entry name" value="Calcineurin-like_PHP"/>
</dbReference>
<evidence type="ECO:0000313" key="2">
    <source>
        <dbReference type="EMBL" id="BAN04412.1"/>
    </source>
</evidence>
<dbReference type="Pfam" id="PF00149">
    <property type="entry name" value="Metallophos"/>
    <property type="match status" value="1"/>
</dbReference>
<dbReference type="KEGG" id="aym:YM304_40980"/>
<dbReference type="GO" id="GO:0005737">
    <property type="term" value="C:cytoplasm"/>
    <property type="evidence" value="ECO:0007669"/>
    <property type="project" value="TreeGrafter"/>
</dbReference>
<keyword evidence="3" id="KW-1185">Reference proteome</keyword>
<accession>A0A6C7EEQ4</accession>
<evidence type="ECO:0000313" key="3">
    <source>
        <dbReference type="Proteomes" id="UP000011863"/>
    </source>
</evidence>
<protein>
    <submittedName>
        <fullName evidence="2">Putative phosphatase</fullName>
    </submittedName>
</protein>
<gene>
    <name evidence="2" type="ORF">YM304_40980</name>
</gene>
<dbReference type="Gene3D" id="3.60.21.10">
    <property type="match status" value="1"/>
</dbReference>
<dbReference type="OrthoDB" id="9807890at2"/>
<dbReference type="EMBL" id="AP012057">
    <property type="protein sequence ID" value="BAN04412.1"/>
    <property type="molecule type" value="Genomic_DNA"/>
</dbReference>
<dbReference type="RefSeq" id="WP_015443659.1">
    <property type="nucleotide sequence ID" value="NC_020520.1"/>
</dbReference>
<dbReference type="PRINTS" id="PR00114">
    <property type="entry name" value="STPHPHTASE"/>
</dbReference>
<dbReference type="AlphaFoldDB" id="A0A6C7EEQ4"/>
<dbReference type="InterPro" id="IPR029052">
    <property type="entry name" value="Metallo-depent_PP-like"/>
</dbReference>
<evidence type="ECO:0000259" key="1">
    <source>
        <dbReference type="Pfam" id="PF00149"/>
    </source>
</evidence>
<dbReference type="InterPro" id="IPR006186">
    <property type="entry name" value="Ser/Thr-sp_prot-phosphatase"/>
</dbReference>
<reference evidence="2 3" key="1">
    <citation type="journal article" date="2013" name="Int. J. Syst. Evol. Microbiol.">
        <title>Ilumatobacter nonamiense sp. nov. and Ilumatobacter coccineum sp. nov., isolated from seashore sand.</title>
        <authorList>
            <person name="Matsumoto A."/>
            <person name="Kasai H."/>
            <person name="Matsuo Y."/>
            <person name="Shizuri Y."/>
            <person name="Ichikawa N."/>
            <person name="Fujita N."/>
            <person name="Omura S."/>
            <person name="Takahashi Y."/>
        </authorList>
    </citation>
    <scope>NUCLEOTIDE SEQUENCE [LARGE SCALE GENOMIC DNA]</scope>
    <source>
        <strain evidence="3">NBRC 103263 / KCTC 29153 / YM16-304</strain>
    </source>
</reference>
<sequence length="320" mass="35957">MTGYDIIGDVHGCADKLETLLKQLGYENRNGAYRHAERQAVFVGDLIDRGLFQLESVAIPRAMVDHGTAHMVIGNHEFNAVAFATRNADDTDWCRPHTPKNRNQHQAFVDAIEFGSTTHRSLLDWFMSLPLWLDLEQNGNRVRVVHACWHDESIQHLRSLVGPDDNLTDEIVRAGTDKQSETYHAIETVLKGPEIAMEGYTYIDKDGHERDQGRAEWWKTEATTLRDLVRIDSKWKLSDGDGNAADRLPATPLSDIAHSTPTYPADAPPVLFGHYWFNGRPKRCSPTTACVDYSAVNGGPLVAYRWSGEAELDDDKFEAV</sequence>
<dbReference type="GO" id="GO:0016791">
    <property type="term" value="F:phosphatase activity"/>
    <property type="evidence" value="ECO:0007669"/>
    <property type="project" value="TreeGrafter"/>
</dbReference>
<dbReference type="Proteomes" id="UP000011863">
    <property type="component" value="Chromosome"/>
</dbReference>
<proteinExistence type="predicted"/>